<feature type="compositionally biased region" description="Basic and acidic residues" evidence="6">
    <location>
        <begin position="186"/>
        <end position="207"/>
    </location>
</feature>
<feature type="compositionally biased region" description="Low complexity" evidence="6">
    <location>
        <begin position="254"/>
        <end position="279"/>
    </location>
</feature>
<evidence type="ECO:0000313" key="8">
    <source>
        <dbReference type="EMBL" id="QSZ35452.1"/>
    </source>
</evidence>
<dbReference type="GO" id="GO:0000977">
    <property type="term" value="F:RNA polymerase II transcription regulatory region sequence-specific DNA binding"/>
    <property type="evidence" value="ECO:0007669"/>
    <property type="project" value="TreeGrafter"/>
</dbReference>
<organism evidence="8 9">
    <name type="scientific">Monilinia vaccinii-corymbosi</name>
    <dbReference type="NCBI Taxonomy" id="61207"/>
    <lineage>
        <taxon>Eukaryota</taxon>
        <taxon>Fungi</taxon>
        <taxon>Dikarya</taxon>
        <taxon>Ascomycota</taxon>
        <taxon>Pezizomycotina</taxon>
        <taxon>Leotiomycetes</taxon>
        <taxon>Helotiales</taxon>
        <taxon>Sclerotiniaceae</taxon>
        <taxon>Monilinia</taxon>
    </lineage>
</organism>
<feature type="compositionally biased region" description="Low complexity" evidence="6">
    <location>
        <begin position="403"/>
        <end position="422"/>
    </location>
</feature>
<dbReference type="PANTHER" id="PTHR13044:SF14">
    <property type="entry name" value="CRYPTOCEPHAL, ISOFORM A"/>
    <property type="match status" value="1"/>
</dbReference>
<dbReference type="CDD" id="cd14705">
    <property type="entry name" value="bZIP_Zip1"/>
    <property type="match status" value="1"/>
</dbReference>
<protein>
    <recommendedName>
        <fullName evidence="7">BZIP domain-containing protein</fullName>
    </recommendedName>
</protein>
<feature type="region of interest" description="Disordered" evidence="6">
    <location>
        <begin position="133"/>
        <end position="486"/>
    </location>
</feature>
<feature type="compositionally biased region" description="Polar residues" evidence="6">
    <location>
        <begin position="216"/>
        <end position="228"/>
    </location>
</feature>
<feature type="compositionally biased region" description="Polar residues" evidence="6">
    <location>
        <begin position="469"/>
        <end position="486"/>
    </location>
</feature>
<feature type="domain" description="BZIP" evidence="7">
    <location>
        <begin position="521"/>
        <end position="535"/>
    </location>
</feature>
<name>A0A8A3PJF8_9HELO</name>
<evidence type="ECO:0000256" key="5">
    <source>
        <dbReference type="ARBA" id="ARBA00023242"/>
    </source>
</evidence>
<evidence type="ECO:0000259" key="7">
    <source>
        <dbReference type="PROSITE" id="PS00036"/>
    </source>
</evidence>
<keyword evidence="3" id="KW-0238">DNA-binding</keyword>
<dbReference type="EMBL" id="CP063409">
    <property type="protein sequence ID" value="QSZ35452.1"/>
    <property type="molecule type" value="Genomic_DNA"/>
</dbReference>
<evidence type="ECO:0000256" key="6">
    <source>
        <dbReference type="SAM" id="MobiDB-lite"/>
    </source>
</evidence>
<dbReference type="GO" id="GO:0001228">
    <property type="term" value="F:DNA-binding transcription activator activity, RNA polymerase II-specific"/>
    <property type="evidence" value="ECO:0007669"/>
    <property type="project" value="TreeGrafter"/>
</dbReference>
<dbReference type="Proteomes" id="UP000672032">
    <property type="component" value="Chromosome 5"/>
</dbReference>
<evidence type="ECO:0000256" key="3">
    <source>
        <dbReference type="ARBA" id="ARBA00023125"/>
    </source>
</evidence>
<dbReference type="InterPro" id="IPR004827">
    <property type="entry name" value="bZIP"/>
</dbReference>
<feature type="region of interest" description="Disordered" evidence="6">
    <location>
        <begin position="513"/>
        <end position="723"/>
    </location>
</feature>
<keyword evidence="9" id="KW-1185">Reference proteome</keyword>
<feature type="compositionally biased region" description="Polar residues" evidence="6">
    <location>
        <begin position="544"/>
        <end position="554"/>
    </location>
</feature>
<evidence type="ECO:0000313" key="9">
    <source>
        <dbReference type="Proteomes" id="UP000672032"/>
    </source>
</evidence>
<feature type="compositionally biased region" description="Polar residues" evidence="6">
    <location>
        <begin position="680"/>
        <end position="694"/>
    </location>
</feature>
<dbReference type="OrthoDB" id="2247093at2759"/>
<dbReference type="AlphaFoldDB" id="A0A8A3PJF8"/>
<feature type="compositionally biased region" description="Low complexity" evidence="6">
    <location>
        <begin position="436"/>
        <end position="448"/>
    </location>
</feature>
<feature type="compositionally biased region" description="Basic and acidic residues" evidence="6">
    <location>
        <begin position="555"/>
        <end position="582"/>
    </location>
</feature>
<evidence type="ECO:0000256" key="4">
    <source>
        <dbReference type="ARBA" id="ARBA00023163"/>
    </source>
</evidence>
<keyword evidence="2" id="KW-0805">Transcription regulation</keyword>
<accession>A0A8A3PJF8</accession>
<dbReference type="PANTHER" id="PTHR13044">
    <property type="entry name" value="ACTIVATING TRANSCRIPTION FACTOR ATF 4/5"/>
    <property type="match status" value="1"/>
</dbReference>
<feature type="compositionally biased region" description="Low complexity" evidence="6">
    <location>
        <begin position="164"/>
        <end position="176"/>
    </location>
</feature>
<evidence type="ECO:0000256" key="2">
    <source>
        <dbReference type="ARBA" id="ARBA00023015"/>
    </source>
</evidence>
<reference evidence="8" key="1">
    <citation type="submission" date="2020-10" db="EMBL/GenBank/DDBJ databases">
        <title>Genome Sequence of Monilinia vaccinii-corymbosi Sheds Light on Mummy Berry Disease Infection of Blueberry and Mating Type.</title>
        <authorList>
            <person name="Yow A.G."/>
            <person name="Zhang Y."/>
            <person name="Bansal K."/>
            <person name="Eacker S.M."/>
            <person name="Sullivan S."/>
            <person name="Liachko I."/>
            <person name="Cubeta M.A."/>
            <person name="Rollins J.A."/>
            <person name="Ashrafi H."/>
        </authorList>
    </citation>
    <scope>NUCLEOTIDE SEQUENCE</scope>
    <source>
        <strain evidence="8">RL-1</strain>
    </source>
</reference>
<feature type="compositionally biased region" description="Polar residues" evidence="6">
    <location>
        <begin position="286"/>
        <end position="310"/>
    </location>
</feature>
<keyword evidence="5" id="KW-0539">Nucleus</keyword>
<sequence>MLEPSTVWLQKIVSWDLLKKLSQKDTSKPWYLDNATMPAANKQPQLVPRGGKDPLTATLETFHELWWVLGAVKIFDLAVQGPLSRPLRESPSFVAFAENAHTPPELNHFPGTPSSELLERRLSDFVSKLHSYQQSWEGEGTRQCPGPRDQEGLGDQDSMSQRLSAPRPASRSPPESQKITLPPVQVRDDPRHGGRQADRPLEPDNRGLQKPHHTLPSPSSRTLQSVSSGEDWKSSGPSRDLGVHSILNPTEPESASSSGRRLSGGTTGSPLSTTAGPTSHFGASPSVATTHPYSNRPPVSTSPSLESFNPNFPRGPTRRMLTPRSPRPASISRAAVHGTINTPEFPSRRPEPGQAPASENPPIPTPPGQAPAQHYGFPPTGTAPVDKRTDSSQMQAPGRVQHSASPSISASSQTPSQTSPASGYLYHQSGQNPQTSGSYFPGSSFGSSVQPGSGLQLQAPPAASEGPYTASQIGSSLHSNTSSIQASASEPYGVLTITTAHGVAYHVPVDTHQASRLADEKRARNAGASARFRQRRKEKEKEASSNIEKLQSQTRELERRLRDAEGERDFYRGERDRFRDMLLRNPGTRDMALHGPPSPRSMRPVSSYPGPPPPSSGPPMSFQGPEDERAARRRRTDAQGDFVNVPYSHSPASSLPPVQTGFPPAHGQGLPNLPPLRIDNPSTGLTTGATTPSISAGPPSFDSYSRASYDRAWPKQESSSGRR</sequence>
<proteinExistence type="predicted"/>
<comment type="subcellular location">
    <subcellularLocation>
        <location evidence="1">Nucleus</location>
    </subcellularLocation>
</comment>
<evidence type="ECO:0000256" key="1">
    <source>
        <dbReference type="ARBA" id="ARBA00004123"/>
    </source>
</evidence>
<gene>
    <name evidence="8" type="ORF">DSL72_008322</name>
</gene>
<feature type="compositionally biased region" description="Pro residues" evidence="6">
    <location>
        <begin position="359"/>
        <end position="369"/>
    </location>
</feature>
<keyword evidence="4" id="KW-0804">Transcription</keyword>
<dbReference type="GO" id="GO:0005634">
    <property type="term" value="C:nucleus"/>
    <property type="evidence" value="ECO:0007669"/>
    <property type="project" value="UniProtKB-SubCell"/>
</dbReference>
<dbReference type="PROSITE" id="PS00036">
    <property type="entry name" value="BZIP_BASIC"/>
    <property type="match status" value="1"/>
</dbReference>